<proteinExistence type="predicted"/>
<dbReference type="STRING" id="545696.HOLDEFILI_00830"/>
<dbReference type="HOGENOM" id="CLU_3252590_0_0_9"/>
<dbReference type="Proteomes" id="UP000005950">
    <property type="component" value="Unassembled WGS sequence"/>
</dbReference>
<reference evidence="1 2" key="1">
    <citation type="submission" date="2008-12" db="EMBL/GenBank/DDBJ databases">
        <authorList>
            <person name="Fulton L."/>
            <person name="Clifton S."/>
            <person name="Fulton B."/>
            <person name="Xu J."/>
            <person name="Minx P."/>
            <person name="Pepin K.H."/>
            <person name="Johnson M."/>
            <person name="Bhonagiri V."/>
            <person name="Nash W.E."/>
            <person name="Mardis E.R."/>
            <person name="Wilson R.K."/>
        </authorList>
    </citation>
    <scope>NUCLEOTIDE SEQUENCE [LARGE SCALE GENOMIC DNA]</scope>
    <source>
        <strain evidence="1 2">DSM 12042</strain>
    </source>
</reference>
<reference evidence="1 2" key="2">
    <citation type="submission" date="2009-02" db="EMBL/GenBank/DDBJ databases">
        <title>Draft genome sequence of Holdemania filiformis DSM 12042.</title>
        <authorList>
            <person name="Sudarsanam P."/>
            <person name="Ley R."/>
            <person name="Guruge J."/>
            <person name="Turnbaugh P.J."/>
            <person name="Mahowald M."/>
            <person name="Liep D."/>
            <person name="Gordon J."/>
        </authorList>
    </citation>
    <scope>NUCLEOTIDE SEQUENCE [LARGE SCALE GENOMIC DNA]</scope>
    <source>
        <strain evidence="1 2">DSM 12042</strain>
    </source>
</reference>
<accession>B9Y4U9</accession>
<evidence type="ECO:0000313" key="1">
    <source>
        <dbReference type="EMBL" id="EEF68862.1"/>
    </source>
</evidence>
<sequence>MSRIFAMIAIEMSVGLERLKKTTIQGKINQGKIINSIISYKL</sequence>
<organism evidence="1 2">
    <name type="scientific">Holdemania filiformis DSM 12042</name>
    <dbReference type="NCBI Taxonomy" id="545696"/>
    <lineage>
        <taxon>Bacteria</taxon>
        <taxon>Bacillati</taxon>
        <taxon>Bacillota</taxon>
        <taxon>Erysipelotrichia</taxon>
        <taxon>Erysipelotrichales</taxon>
        <taxon>Erysipelotrichaceae</taxon>
        <taxon>Holdemania</taxon>
    </lineage>
</organism>
<name>B9Y4U9_9FIRM</name>
<gene>
    <name evidence="1" type="ORF">HOLDEFILI_00830</name>
</gene>
<evidence type="ECO:0000313" key="2">
    <source>
        <dbReference type="Proteomes" id="UP000005950"/>
    </source>
</evidence>
<dbReference type="AlphaFoldDB" id="B9Y4U9"/>
<protein>
    <submittedName>
        <fullName evidence="1">Uncharacterized protein</fullName>
    </submittedName>
</protein>
<dbReference type="EMBL" id="ACCF01000054">
    <property type="protein sequence ID" value="EEF68862.1"/>
    <property type="molecule type" value="Genomic_DNA"/>
</dbReference>
<comment type="caution">
    <text evidence="1">The sequence shown here is derived from an EMBL/GenBank/DDBJ whole genome shotgun (WGS) entry which is preliminary data.</text>
</comment>